<dbReference type="EMBL" id="CP095071">
    <property type="protein sequence ID" value="UOQ84727.1"/>
    <property type="molecule type" value="Genomic_DNA"/>
</dbReference>
<keyword evidence="2" id="KW-0812">Transmembrane</keyword>
<proteinExistence type="predicted"/>
<dbReference type="Pfam" id="PF13786">
    <property type="entry name" value="DUF4179"/>
    <property type="match status" value="1"/>
</dbReference>
<dbReference type="Proteomes" id="UP000831537">
    <property type="component" value="Chromosome"/>
</dbReference>
<keyword evidence="2" id="KW-1133">Transmembrane helix</keyword>
<protein>
    <submittedName>
        <fullName evidence="4">DUF4179 domain-containing protein</fullName>
    </submittedName>
</protein>
<evidence type="ECO:0000259" key="3">
    <source>
        <dbReference type="Pfam" id="PF13786"/>
    </source>
</evidence>
<dbReference type="RefSeq" id="WP_244742886.1">
    <property type="nucleotide sequence ID" value="NZ_CP095071.1"/>
</dbReference>
<feature type="transmembrane region" description="Helical" evidence="2">
    <location>
        <begin position="44"/>
        <end position="64"/>
    </location>
</feature>
<sequence>MNNNFPNFKKDIDQIEIPEKKLNRAVESAIKQGKRKNWSLSKKITYLCSAAVIFISLLMGSTFVSPVMAKVISNVPLLNQILQSMDQTEDRKEMLNELYNKVSESLSKNYQGVVSVSMSRMFTYDPPEINILTEDKTLEQEYGKEIEGMINDLADSFNIGEVNISIELKNDDFAEVSKEDKEQAERTDQLFKIAEEVLRQKGYKPGVMSMDAENPILQIEVRDTQQQFNKEKNDVESLVHDAIFNKTDLEYQVEITGRSEAEIRDQNWQPIFSSVMDEANKKFSEVNGFAYSFHPEPLQIILKTSLSDEEQAKKLAAEIAKYAREVIEVKRDALKVEKISYKLIIRDKEHDNIYEMLYK</sequence>
<dbReference type="InterPro" id="IPR025436">
    <property type="entry name" value="DUF4179"/>
</dbReference>
<evidence type="ECO:0000256" key="1">
    <source>
        <dbReference type="SAM" id="Coils"/>
    </source>
</evidence>
<keyword evidence="5" id="KW-1185">Reference proteome</keyword>
<evidence type="ECO:0000313" key="4">
    <source>
        <dbReference type="EMBL" id="UOQ84727.1"/>
    </source>
</evidence>
<reference evidence="4 5" key="1">
    <citation type="submission" date="2022-04" db="EMBL/GenBank/DDBJ databases">
        <title>Gracilibacillus sp. isolated from saltern.</title>
        <authorList>
            <person name="Won M."/>
            <person name="Lee C.-M."/>
            <person name="Woen H.-Y."/>
            <person name="Kwon S.-W."/>
        </authorList>
    </citation>
    <scope>NUCLEOTIDE SEQUENCE [LARGE SCALE GENOMIC DNA]</scope>
    <source>
        <strain evidence="4 5">SSPM10-3</strain>
    </source>
</reference>
<evidence type="ECO:0000256" key="2">
    <source>
        <dbReference type="SAM" id="Phobius"/>
    </source>
</evidence>
<keyword evidence="2" id="KW-0472">Membrane</keyword>
<gene>
    <name evidence="4" type="ORF">MUN87_19035</name>
</gene>
<keyword evidence="1" id="KW-0175">Coiled coil</keyword>
<feature type="domain" description="DUF4179" evidence="3">
    <location>
        <begin position="41"/>
        <end position="109"/>
    </location>
</feature>
<evidence type="ECO:0000313" key="5">
    <source>
        <dbReference type="Proteomes" id="UP000831537"/>
    </source>
</evidence>
<organism evidence="4 5">
    <name type="scientific">Gracilibacillus salinarum</name>
    <dbReference type="NCBI Taxonomy" id="2932255"/>
    <lineage>
        <taxon>Bacteria</taxon>
        <taxon>Bacillati</taxon>
        <taxon>Bacillota</taxon>
        <taxon>Bacilli</taxon>
        <taxon>Bacillales</taxon>
        <taxon>Bacillaceae</taxon>
        <taxon>Gracilibacillus</taxon>
    </lineage>
</organism>
<accession>A0ABY4GMZ5</accession>
<feature type="coiled-coil region" evidence="1">
    <location>
        <begin position="78"/>
        <end position="105"/>
    </location>
</feature>
<name>A0ABY4GMZ5_9BACI</name>